<dbReference type="InterPro" id="IPR027417">
    <property type="entry name" value="P-loop_NTPase"/>
</dbReference>
<keyword evidence="8 13" id="KW-1133">Transmembrane helix</keyword>
<dbReference type="GO" id="GO:0016887">
    <property type="term" value="F:ATP hydrolysis activity"/>
    <property type="evidence" value="ECO:0007669"/>
    <property type="project" value="InterPro"/>
</dbReference>
<dbReference type="Gene3D" id="1.20.1560.10">
    <property type="entry name" value="ABC transporter type 1, transmembrane domain"/>
    <property type="match status" value="1"/>
</dbReference>
<dbReference type="PROSITE" id="PS00211">
    <property type="entry name" value="ABC_TRANSPORTER_1"/>
    <property type="match status" value="1"/>
</dbReference>
<keyword evidence="6" id="KW-0547">Nucleotide-binding</keyword>
<dbReference type="EMBL" id="JABBFW010000004">
    <property type="protein sequence ID" value="NML14879.1"/>
    <property type="molecule type" value="Genomic_DNA"/>
</dbReference>
<evidence type="ECO:0000259" key="16">
    <source>
        <dbReference type="PROSITE" id="PS50990"/>
    </source>
</evidence>
<dbReference type="GO" id="GO:0006508">
    <property type="term" value="P:proteolysis"/>
    <property type="evidence" value="ECO:0007669"/>
    <property type="project" value="InterPro"/>
</dbReference>
<dbReference type="InterPro" id="IPR011527">
    <property type="entry name" value="ABC1_TM_dom"/>
</dbReference>
<dbReference type="Gene3D" id="3.90.70.10">
    <property type="entry name" value="Cysteine proteinases"/>
    <property type="match status" value="1"/>
</dbReference>
<dbReference type="Pfam" id="PF00664">
    <property type="entry name" value="ABC_membrane"/>
    <property type="match status" value="1"/>
</dbReference>
<dbReference type="GO" id="GO:0008233">
    <property type="term" value="F:peptidase activity"/>
    <property type="evidence" value="ECO:0007669"/>
    <property type="project" value="InterPro"/>
</dbReference>
<protein>
    <recommendedName>
        <fullName evidence="12">Cyclolysin secretion/processing ATP-binding protein CyaB</fullName>
    </recommendedName>
</protein>
<name>A0A848F8N8_9BURK</name>
<keyword evidence="7" id="KW-0067">ATP-binding</keyword>
<comment type="caution">
    <text evidence="17">The sequence shown here is derived from an EMBL/GenBank/DDBJ whole genome shotgun (WGS) entry which is preliminary data.</text>
</comment>
<comment type="function">
    <text evidence="10">Involved in the export of calmodulin-sensitive adenylate cyclase-hemolysin (cyclolysin).</text>
</comment>
<keyword evidence="3" id="KW-1003">Cell membrane</keyword>
<dbReference type="PROSITE" id="PS50893">
    <property type="entry name" value="ABC_TRANSPORTER_2"/>
    <property type="match status" value="1"/>
</dbReference>
<feature type="domain" description="ABC transporter" evidence="14">
    <location>
        <begin position="483"/>
        <end position="722"/>
    </location>
</feature>
<gene>
    <name evidence="17" type="ORF">HHL10_07810</name>
</gene>
<evidence type="ECO:0000313" key="17">
    <source>
        <dbReference type="EMBL" id="NML14879.1"/>
    </source>
</evidence>
<evidence type="ECO:0000313" key="18">
    <source>
        <dbReference type="Proteomes" id="UP000574067"/>
    </source>
</evidence>
<dbReference type="InterPro" id="IPR036640">
    <property type="entry name" value="ABC1_TM_sf"/>
</dbReference>
<dbReference type="InterPro" id="IPR005074">
    <property type="entry name" value="Peptidase_C39"/>
</dbReference>
<evidence type="ECO:0000256" key="2">
    <source>
        <dbReference type="ARBA" id="ARBA00022448"/>
    </source>
</evidence>
<feature type="domain" description="ABC transmembrane type-1" evidence="15">
    <location>
        <begin position="171"/>
        <end position="449"/>
    </location>
</feature>
<evidence type="ECO:0000256" key="9">
    <source>
        <dbReference type="ARBA" id="ARBA00023136"/>
    </source>
</evidence>
<evidence type="ECO:0000256" key="1">
    <source>
        <dbReference type="ARBA" id="ARBA00004651"/>
    </source>
</evidence>
<feature type="transmembrane region" description="Helical" evidence="13">
    <location>
        <begin position="171"/>
        <end position="193"/>
    </location>
</feature>
<dbReference type="PROSITE" id="PS50929">
    <property type="entry name" value="ABC_TM1F"/>
    <property type="match status" value="1"/>
</dbReference>
<feature type="transmembrane region" description="Helical" evidence="13">
    <location>
        <begin position="392"/>
        <end position="414"/>
    </location>
</feature>
<accession>A0A848F8N8</accession>
<dbReference type="PROSITE" id="PS50990">
    <property type="entry name" value="PEPTIDASE_C39"/>
    <property type="match status" value="1"/>
</dbReference>
<dbReference type="AlphaFoldDB" id="A0A848F8N8"/>
<keyword evidence="18" id="KW-1185">Reference proteome</keyword>
<feature type="domain" description="Peptidase C39" evidence="16">
    <location>
        <begin position="17"/>
        <end position="138"/>
    </location>
</feature>
<organism evidence="17 18">
    <name type="scientific">Azohydromonas caseinilytica</name>
    <dbReference type="NCBI Taxonomy" id="2728836"/>
    <lineage>
        <taxon>Bacteria</taxon>
        <taxon>Pseudomonadati</taxon>
        <taxon>Pseudomonadota</taxon>
        <taxon>Betaproteobacteria</taxon>
        <taxon>Burkholderiales</taxon>
        <taxon>Sphaerotilaceae</taxon>
        <taxon>Azohydromonas</taxon>
    </lineage>
</organism>
<dbReference type="RefSeq" id="WP_169159789.1">
    <property type="nucleotide sequence ID" value="NZ_JABBFW010000004.1"/>
</dbReference>
<feature type="transmembrane region" description="Helical" evidence="13">
    <location>
        <begin position="306"/>
        <end position="324"/>
    </location>
</feature>
<dbReference type="GO" id="GO:0031640">
    <property type="term" value="P:killing of cells of another organism"/>
    <property type="evidence" value="ECO:0007669"/>
    <property type="project" value="UniProtKB-KW"/>
</dbReference>
<reference evidence="17 18" key="1">
    <citation type="submission" date="2020-04" db="EMBL/GenBank/DDBJ databases">
        <title>Azohydromonas sp. isolated from soil.</title>
        <authorList>
            <person name="Dahal R.H."/>
        </authorList>
    </citation>
    <scope>NUCLEOTIDE SEQUENCE [LARGE SCALE GENOMIC DNA]</scope>
    <source>
        <strain evidence="17 18">G-1-1-14</strain>
    </source>
</reference>
<evidence type="ECO:0000256" key="5">
    <source>
        <dbReference type="ARBA" id="ARBA00022735"/>
    </source>
</evidence>
<evidence type="ECO:0000256" key="13">
    <source>
        <dbReference type="SAM" id="Phobius"/>
    </source>
</evidence>
<dbReference type="InterPro" id="IPR003593">
    <property type="entry name" value="AAA+_ATPase"/>
</dbReference>
<dbReference type="PANTHER" id="PTHR24221">
    <property type="entry name" value="ATP-BINDING CASSETTE SUB-FAMILY B"/>
    <property type="match status" value="1"/>
</dbReference>
<dbReference type="Gene3D" id="3.40.50.300">
    <property type="entry name" value="P-loop containing nucleotide triphosphate hydrolases"/>
    <property type="match status" value="1"/>
</dbReference>
<evidence type="ECO:0000259" key="15">
    <source>
        <dbReference type="PROSITE" id="PS50929"/>
    </source>
</evidence>
<feature type="transmembrane region" description="Helical" evidence="13">
    <location>
        <begin position="277"/>
        <end position="300"/>
    </location>
</feature>
<dbReference type="InterPro" id="IPR039421">
    <property type="entry name" value="Type_1_exporter"/>
</dbReference>
<keyword evidence="4 13" id="KW-0812">Transmembrane</keyword>
<dbReference type="NCBIfam" id="TIGR03375">
    <property type="entry name" value="type_I_sec_LssB"/>
    <property type="match status" value="1"/>
</dbReference>
<evidence type="ECO:0000256" key="8">
    <source>
        <dbReference type="ARBA" id="ARBA00022989"/>
    </source>
</evidence>
<dbReference type="SUPFAM" id="SSF52540">
    <property type="entry name" value="P-loop containing nucleoside triphosphate hydrolases"/>
    <property type="match status" value="1"/>
</dbReference>
<dbReference type="InterPro" id="IPR017871">
    <property type="entry name" value="ABC_transporter-like_CS"/>
</dbReference>
<evidence type="ECO:0000256" key="12">
    <source>
        <dbReference type="ARBA" id="ARBA00072252"/>
    </source>
</evidence>
<evidence type="ECO:0000256" key="4">
    <source>
        <dbReference type="ARBA" id="ARBA00022692"/>
    </source>
</evidence>
<comment type="subcellular location">
    <subcellularLocation>
        <location evidence="1">Cell membrane</location>
        <topology evidence="1">Multi-pass membrane protein</topology>
    </subcellularLocation>
</comment>
<dbReference type="Proteomes" id="UP000574067">
    <property type="component" value="Unassembled WGS sequence"/>
</dbReference>
<dbReference type="InterPro" id="IPR017750">
    <property type="entry name" value="ATPase_T1SS"/>
</dbReference>
<dbReference type="GO" id="GO:0034040">
    <property type="term" value="F:ATPase-coupled lipid transmembrane transporter activity"/>
    <property type="evidence" value="ECO:0007669"/>
    <property type="project" value="TreeGrafter"/>
</dbReference>
<dbReference type="SMART" id="SM00382">
    <property type="entry name" value="AAA"/>
    <property type="match status" value="1"/>
</dbReference>
<dbReference type="SUPFAM" id="SSF90123">
    <property type="entry name" value="ABC transporter transmembrane region"/>
    <property type="match status" value="1"/>
</dbReference>
<dbReference type="Pfam" id="PF03412">
    <property type="entry name" value="Peptidase_C39"/>
    <property type="match status" value="1"/>
</dbReference>
<evidence type="ECO:0000256" key="6">
    <source>
        <dbReference type="ARBA" id="ARBA00022741"/>
    </source>
</evidence>
<evidence type="ECO:0000256" key="11">
    <source>
        <dbReference type="ARBA" id="ARBA00061173"/>
    </source>
</evidence>
<dbReference type="FunFam" id="3.40.50.300:FF:000299">
    <property type="entry name" value="ABC transporter ATP-binding protein/permease"/>
    <property type="match status" value="1"/>
</dbReference>
<feature type="transmembrane region" description="Helical" evidence="13">
    <location>
        <begin position="420"/>
        <end position="445"/>
    </location>
</feature>
<keyword evidence="2" id="KW-0813">Transport</keyword>
<dbReference type="GO" id="GO:0005524">
    <property type="term" value="F:ATP binding"/>
    <property type="evidence" value="ECO:0007669"/>
    <property type="project" value="UniProtKB-KW"/>
</dbReference>
<dbReference type="GO" id="GO:0005886">
    <property type="term" value="C:plasma membrane"/>
    <property type="evidence" value="ECO:0007669"/>
    <property type="project" value="UniProtKB-SubCell"/>
</dbReference>
<proteinExistence type="inferred from homology"/>
<comment type="similarity">
    <text evidence="11">Belongs to the ABC transporter superfamily. Cyclolysin exporter (TC 3.A.1.109.2) family.</text>
</comment>
<dbReference type="PANTHER" id="PTHR24221:SF248">
    <property type="entry name" value="ABC TRANSPORTER TRANSMEMBRANE REGION"/>
    <property type="match status" value="1"/>
</dbReference>
<evidence type="ECO:0000259" key="14">
    <source>
        <dbReference type="PROSITE" id="PS50893"/>
    </source>
</evidence>
<evidence type="ECO:0000256" key="3">
    <source>
        <dbReference type="ARBA" id="ARBA00022475"/>
    </source>
</evidence>
<keyword evidence="9 13" id="KW-0472">Membrane</keyword>
<dbReference type="InterPro" id="IPR003439">
    <property type="entry name" value="ABC_transporter-like_ATP-bd"/>
</dbReference>
<feature type="transmembrane region" description="Helical" evidence="13">
    <location>
        <begin position="199"/>
        <end position="218"/>
    </location>
</feature>
<keyword evidence="5" id="KW-0204">Cytolysis</keyword>
<dbReference type="GO" id="GO:0140359">
    <property type="term" value="F:ABC-type transporter activity"/>
    <property type="evidence" value="ECO:0007669"/>
    <property type="project" value="InterPro"/>
</dbReference>
<evidence type="ECO:0000256" key="7">
    <source>
        <dbReference type="ARBA" id="ARBA00022840"/>
    </source>
</evidence>
<keyword evidence="5" id="KW-0354">Hemolysis</keyword>
<dbReference type="Pfam" id="PF00005">
    <property type="entry name" value="ABC_tran"/>
    <property type="match status" value="1"/>
</dbReference>
<evidence type="ECO:0000256" key="10">
    <source>
        <dbReference type="ARBA" id="ARBA00055355"/>
    </source>
</evidence>
<sequence>MSIPAPPPAAAAAAPEPATAPDALLAALLWLTRHHGREHSAASLLAGQAVDAGLLTPAQALRVLQAASFKAGVVERPLAQLSELLMPAVLLLHERQACVVLRRLEGARYEVADPLSGAVSVQAEAELAPRHTGFVLVATPQATPTSEADRVDAPHWLWSTLRRFAPHYRTAMLAALLSNVLTLVIGTVTSVTYDKVIPHQAFATLWALAAVALAALLFDTAARQLRAYLIDVAGKKADLLMGMALYRQTLEVRMEHRPASAGACAHQMAQVELVRDFTTSATLSVLTDLPFVLLFVAAIFVVAGPLGWVMVAAIPLVLGATLLMQNSLRRAMRANMQFMADQQALLVESLEGLEDVKATGAEGRFVGRFEVATAAAAEASLRSRRMASWSNNLASSSQQLVTLVMLVWGVYLIADNQLSSGGLIGAVMFASRAIAPLASVVGLATRYQGARAALRALDNLMGLPTERVAGAPALPPTRLSGRIALRDVQFAYPPTSAAPPPVVLKGVNLRFEPGERVAILGRIGSGKSTVLRILAGLYEPTQGRVEVDGIDLRQLDRADFRTQVGFVSQEPRLFKGTLRDNVTMGRPGIDAAALTEVAQLTGLDRVVAAHPQGWELEVGELGVLLSGGQRQLVALARCLVTRPRILLMDEPTSSMDAQSEQVFVRQLAAAAGDRTLVMVTHRPAVLELAQRVVVVDAGQVLLDGPKPLVLAALAGQKSAPAHPGAAAATPAPAAAAAVPPSALPAAALAARA</sequence>